<protein>
    <recommendedName>
        <fullName evidence="6">HECT domain-containing protein</fullName>
    </recommendedName>
</protein>
<accession>A0A7J5YUW9</accession>
<dbReference type="SUPFAM" id="SSF56204">
    <property type="entry name" value="Hect, E3 ligase catalytic domain"/>
    <property type="match status" value="1"/>
</dbReference>
<dbReference type="PROSITE" id="PS50012">
    <property type="entry name" value="RCC1_3"/>
    <property type="match status" value="3"/>
</dbReference>
<feature type="repeat" description="RCC1" evidence="5">
    <location>
        <begin position="165"/>
        <end position="218"/>
    </location>
</feature>
<evidence type="ECO:0000256" key="3">
    <source>
        <dbReference type="ARBA" id="ARBA00022786"/>
    </source>
</evidence>
<keyword evidence="2" id="KW-0677">Repeat</keyword>
<dbReference type="Gene3D" id="2.130.10.30">
    <property type="entry name" value="Regulator of chromosome condensation 1/beta-lactamase-inhibitor protein II"/>
    <property type="match status" value="1"/>
</dbReference>
<evidence type="ECO:0000256" key="2">
    <source>
        <dbReference type="ARBA" id="ARBA00022737"/>
    </source>
</evidence>
<keyword evidence="8" id="KW-1185">Reference proteome</keyword>
<dbReference type="PANTHER" id="PTHR45622:SF73">
    <property type="entry name" value="E3 UBIQUITIN-PROTEIN LIGASE HERC4-LIKE ISOFORM X1-RELATED"/>
    <property type="match status" value="1"/>
</dbReference>
<feature type="domain" description="HECT" evidence="6">
    <location>
        <begin position="483"/>
        <end position="815"/>
    </location>
</feature>
<evidence type="ECO:0000259" key="6">
    <source>
        <dbReference type="PROSITE" id="PS50237"/>
    </source>
</evidence>
<gene>
    <name evidence="7" type="ORF">F7725_005976</name>
</gene>
<dbReference type="OrthoDB" id="5981550at2759"/>
<dbReference type="Pfam" id="PF00632">
    <property type="entry name" value="HECT"/>
    <property type="match status" value="1"/>
</dbReference>
<evidence type="ECO:0000313" key="7">
    <source>
        <dbReference type="EMBL" id="KAF3852621.1"/>
    </source>
</evidence>
<keyword evidence="1" id="KW-0808">Transferase</keyword>
<dbReference type="PROSITE" id="PS00626">
    <property type="entry name" value="RCC1_2"/>
    <property type="match status" value="1"/>
</dbReference>
<feature type="repeat" description="RCC1" evidence="5">
    <location>
        <begin position="75"/>
        <end position="126"/>
    </location>
</feature>
<name>A0A7J5YUW9_DISMA</name>
<sequence>MLCAVSQVACGSHHSVALTKDGQVYTWGQGSRGQLGLGKRQPSTKSPQHLNSLSAVPLVQVAAGGGQSFALSVSGAVFSWGSNHCGQLGLGDTTDRHTPTPVHCLNLKKTTHISCGKAHTATLTKLGHNSFRDELRPRLVAELWGAKVTKIACARHHTLVLTDSKRVYSFGCGEQGQLGHGKESHPSVPLPVQLPQDTNDVIKNIFAGENCSFAVYTSNEVPAQSYSTDHNGHGFNHDVQEEANTVRVNTVEGALLNLLPSLVKQPVGVEGLRIFLILNELLHVIQNHKPPLKSIKLAKAIAAAILNLSAGSLQVIGDWWSSLPSSTMSKHVEIWKQALSVILSNEPVHRSTEVRNLLLVLQYMYNVNQRIAEPQKMPESEFCLLMNKTFYLEDWQLWRLGSSYKKNTEPLILCSFPSVMDLESKKFVFDLNAQFTQRKAVARIIGEIQREFRFPKPQDLLFEVEVRRGSVLKDTFEHLAFTNPSDYKIPLMVYYDENMSMSYVNVKDFFYEVFHEVVSAETGMFMYNDSKTLAWFPSKAAPKDQRYLHFGVLCGLALYNQCIIHLPFPLALFKKLLGVKPSLGDMMEFSPCVGESLKNILEDYTDDEIEILDMDFSINWDGTNVDLDPHNPEKPLTGQNRKEYVEAYVNHAFNTSLEGVFQEFKRGFFQVCDQDLVKLFRPRELQEVLVGKDFNDWARLKQVTVYEGKYNTTPLHPTIQMFWEVFDDLTEDQRKAFLCFVTGFERVPILDLEKFKMKIRDQQVQGPPDQFYPKAYTCYSDLELPLYSTKEIMHTRLTEALSSNKIIFKDAGTEL</sequence>
<dbReference type="SMART" id="SM00119">
    <property type="entry name" value="HECTc"/>
    <property type="match status" value="1"/>
</dbReference>
<feature type="repeat" description="RCC1" evidence="5">
    <location>
        <begin position="22"/>
        <end position="74"/>
    </location>
</feature>
<dbReference type="Gene3D" id="3.90.1750.10">
    <property type="entry name" value="Hect, E3 ligase catalytic domains"/>
    <property type="match status" value="1"/>
</dbReference>
<reference evidence="7 8" key="1">
    <citation type="submission" date="2020-03" db="EMBL/GenBank/DDBJ databases">
        <title>Dissostichus mawsoni Genome sequencing and assembly.</title>
        <authorList>
            <person name="Park H."/>
        </authorList>
    </citation>
    <scope>NUCLEOTIDE SEQUENCE [LARGE SCALE GENOMIC DNA]</scope>
    <source>
        <strain evidence="7">DM0001</strain>
        <tissue evidence="7">Muscle</tissue>
    </source>
</reference>
<comment type="caution">
    <text evidence="7">The sequence shown here is derived from an EMBL/GenBank/DDBJ whole genome shotgun (WGS) entry which is preliminary data.</text>
</comment>
<dbReference type="InterPro" id="IPR009091">
    <property type="entry name" value="RCC1/BLIP-II"/>
</dbReference>
<evidence type="ECO:0000256" key="1">
    <source>
        <dbReference type="ARBA" id="ARBA00022679"/>
    </source>
</evidence>
<dbReference type="PROSITE" id="PS50237">
    <property type="entry name" value="HECT"/>
    <property type="match status" value="1"/>
</dbReference>
<feature type="active site" description="Glycyl thioester intermediate" evidence="4">
    <location>
        <position position="778"/>
    </location>
</feature>
<dbReference type="GO" id="GO:0006511">
    <property type="term" value="P:ubiquitin-dependent protein catabolic process"/>
    <property type="evidence" value="ECO:0007669"/>
    <property type="project" value="TreeGrafter"/>
</dbReference>
<dbReference type="GO" id="GO:0016567">
    <property type="term" value="P:protein ubiquitination"/>
    <property type="evidence" value="ECO:0007669"/>
    <property type="project" value="TreeGrafter"/>
</dbReference>
<dbReference type="GO" id="GO:0061630">
    <property type="term" value="F:ubiquitin protein ligase activity"/>
    <property type="evidence" value="ECO:0007669"/>
    <property type="project" value="TreeGrafter"/>
</dbReference>
<dbReference type="AlphaFoldDB" id="A0A7J5YUW9"/>
<dbReference type="SUPFAM" id="SSF50985">
    <property type="entry name" value="RCC1/BLIP-II"/>
    <property type="match status" value="1"/>
</dbReference>
<proteinExistence type="predicted"/>
<dbReference type="EMBL" id="JAAKFY010000009">
    <property type="protein sequence ID" value="KAF3852621.1"/>
    <property type="molecule type" value="Genomic_DNA"/>
</dbReference>
<dbReference type="PRINTS" id="PR00633">
    <property type="entry name" value="RCCNDNSATION"/>
</dbReference>
<dbReference type="InterPro" id="IPR000408">
    <property type="entry name" value="Reg_chr_condens"/>
</dbReference>
<dbReference type="Gene3D" id="3.30.2410.10">
    <property type="entry name" value="Hect, E3 ligase catalytic domain"/>
    <property type="match status" value="1"/>
</dbReference>
<dbReference type="Gene3D" id="3.30.2160.10">
    <property type="entry name" value="Hect, E3 ligase catalytic domain"/>
    <property type="match status" value="1"/>
</dbReference>
<dbReference type="Pfam" id="PF00415">
    <property type="entry name" value="RCC1"/>
    <property type="match status" value="3"/>
</dbReference>
<dbReference type="FunFam" id="3.30.2410.10:FF:000003">
    <property type="entry name" value="probable E3 ubiquitin-protein ligase HERC4 isoform X1"/>
    <property type="match status" value="1"/>
</dbReference>
<organism evidence="7 8">
    <name type="scientific">Dissostichus mawsoni</name>
    <name type="common">Antarctic cod</name>
    <dbReference type="NCBI Taxonomy" id="36200"/>
    <lineage>
        <taxon>Eukaryota</taxon>
        <taxon>Metazoa</taxon>
        <taxon>Chordata</taxon>
        <taxon>Craniata</taxon>
        <taxon>Vertebrata</taxon>
        <taxon>Euteleostomi</taxon>
        <taxon>Actinopterygii</taxon>
        <taxon>Neopterygii</taxon>
        <taxon>Teleostei</taxon>
        <taxon>Neoteleostei</taxon>
        <taxon>Acanthomorphata</taxon>
        <taxon>Eupercaria</taxon>
        <taxon>Perciformes</taxon>
        <taxon>Notothenioidei</taxon>
        <taxon>Nototheniidae</taxon>
        <taxon>Dissostichus</taxon>
    </lineage>
</organism>
<dbReference type="InterPro" id="IPR051709">
    <property type="entry name" value="Ub-ligase/GTPase-reg"/>
</dbReference>
<dbReference type="InterPro" id="IPR035983">
    <property type="entry name" value="Hect_E3_ubiquitin_ligase"/>
</dbReference>
<evidence type="ECO:0000256" key="4">
    <source>
        <dbReference type="PROSITE-ProRule" id="PRU00104"/>
    </source>
</evidence>
<dbReference type="GO" id="GO:0005737">
    <property type="term" value="C:cytoplasm"/>
    <property type="evidence" value="ECO:0007669"/>
    <property type="project" value="TreeGrafter"/>
</dbReference>
<keyword evidence="3 4" id="KW-0833">Ubl conjugation pathway</keyword>
<dbReference type="InterPro" id="IPR000569">
    <property type="entry name" value="HECT_dom"/>
</dbReference>
<evidence type="ECO:0000313" key="8">
    <source>
        <dbReference type="Proteomes" id="UP000518266"/>
    </source>
</evidence>
<dbReference type="PANTHER" id="PTHR45622">
    <property type="entry name" value="UBIQUITIN-PROTEIN LIGASE E3A-RELATED"/>
    <property type="match status" value="1"/>
</dbReference>
<dbReference type="Proteomes" id="UP000518266">
    <property type="component" value="Unassembled WGS sequence"/>
</dbReference>
<evidence type="ECO:0000256" key="5">
    <source>
        <dbReference type="PROSITE-ProRule" id="PRU00235"/>
    </source>
</evidence>